<accession>A0A0A9GJ60</accession>
<dbReference type="EMBL" id="GBRH01173369">
    <property type="protein sequence ID" value="JAE24527.1"/>
    <property type="molecule type" value="Transcribed_RNA"/>
</dbReference>
<sequence length="32" mass="3637">MQITYGICCVWVCQAGMRKETKRTVRSSSNVT</sequence>
<organism evidence="1">
    <name type="scientific">Arundo donax</name>
    <name type="common">Giant reed</name>
    <name type="synonym">Donax arundinaceus</name>
    <dbReference type="NCBI Taxonomy" id="35708"/>
    <lineage>
        <taxon>Eukaryota</taxon>
        <taxon>Viridiplantae</taxon>
        <taxon>Streptophyta</taxon>
        <taxon>Embryophyta</taxon>
        <taxon>Tracheophyta</taxon>
        <taxon>Spermatophyta</taxon>
        <taxon>Magnoliopsida</taxon>
        <taxon>Liliopsida</taxon>
        <taxon>Poales</taxon>
        <taxon>Poaceae</taxon>
        <taxon>PACMAD clade</taxon>
        <taxon>Arundinoideae</taxon>
        <taxon>Arundineae</taxon>
        <taxon>Arundo</taxon>
    </lineage>
</organism>
<dbReference type="AlphaFoldDB" id="A0A0A9GJ60"/>
<protein>
    <submittedName>
        <fullName evidence="1">Uncharacterized protein</fullName>
    </submittedName>
</protein>
<reference evidence="1" key="2">
    <citation type="journal article" date="2015" name="Data Brief">
        <title>Shoot transcriptome of the giant reed, Arundo donax.</title>
        <authorList>
            <person name="Barrero R.A."/>
            <person name="Guerrero F.D."/>
            <person name="Moolhuijzen P."/>
            <person name="Goolsby J.A."/>
            <person name="Tidwell J."/>
            <person name="Bellgard S.E."/>
            <person name="Bellgard M.I."/>
        </authorList>
    </citation>
    <scope>NUCLEOTIDE SEQUENCE</scope>
    <source>
        <tissue evidence="1">Shoot tissue taken approximately 20 cm above the soil surface</tissue>
    </source>
</reference>
<evidence type="ECO:0000313" key="1">
    <source>
        <dbReference type="EMBL" id="JAE24527.1"/>
    </source>
</evidence>
<proteinExistence type="predicted"/>
<reference evidence="1" key="1">
    <citation type="submission" date="2014-09" db="EMBL/GenBank/DDBJ databases">
        <authorList>
            <person name="Magalhaes I.L.F."/>
            <person name="Oliveira U."/>
            <person name="Santos F.R."/>
            <person name="Vidigal T.H.D.A."/>
            <person name="Brescovit A.D."/>
            <person name="Santos A.J."/>
        </authorList>
    </citation>
    <scope>NUCLEOTIDE SEQUENCE</scope>
    <source>
        <tissue evidence="1">Shoot tissue taken approximately 20 cm above the soil surface</tissue>
    </source>
</reference>
<name>A0A0A9GJ60_ARUDO</name>